<sequence length="107" mass="12559">MKVTQKDELKKKTNITLFEKERKKHKNAVIKSIFVFITQTERKKVVGVKIAKKTRCYSKRKLKYKLYNKELINTGARKRARAPIAVGTMSKCQTDSERARARAHQHR</sequence>
<evidence type="ECO:0000313" key="2">
    <source>
        <dbReference type="EMBL" id="CAG6496638.1"/>
    </source>
</evidence>
<feature type="region of interest" description="Disordered" evidence="1">
    <location>
        <begin position="85"/>
        <end position="107"/>
    </location>
</feature>
<evidence type="ECO:0000256" key="1">
    <source>
        <dbReference type="SAM" id="MobiDB-lite"/>
    </source>
</evidence>
<name>A0A8D8CP30_CULPI</name>
<dbReference type="AlphaFoldDB" id="A0A8D8CP30"/>
<accession>A0A8D8CP30</accession>
<proteinExistence type="predicted"/>
<reference evidence="2" key="1">
    <citation type="submission" date="2021-05" db="EMBL/GenBank/DDBJ databases">
        <authorList>
            <person name="Alioto T."/>
            <person name="Alioto T."/>
            <person name="Gomez Garrido J."/>
        </authorList>
    </citation>
    <scope>NUCLEOTIDE SEQUENCE</scope>
</reference>
<dbReference type="EMBL" id="HBUE01131530">
    <property type="protein sequence ID" value="CAG6496638.1"/>
    <property type="molecule type" value="Transcribed_RNA"/>
</dbReference>
<protein>
    <submittedName>
        <fullName evidence="2">(northern house mosquito) hypothetical protein</fullName>
    </submittedName>
</protein>
<organism evidence="2">
    <name type="scientific">Culex pipiens</name>
    <name type="common">House mosquito</name>
    <dbReference type="NCBI Taxonomy" id="7175"/>
    <lineage>
        <taxon>Eukaryota</taxon>
        <taxon>Metazoa</taxon>
        <taxon>Ecdysozoa</taxon>
        <taxon>Arthropoda</taxon>
        <taxon>Hexapoda</taxon>
        <taxon>Insecta</taxon>
        <taxon>Pterygota</taxon>
        <taxon>Neoptera</taxon>
        <taxon>Endopterygota</taxon>
        <taxon>Diptera</taxon>
        <taxon>Nematocera</taxon>
        <taxon>Culicoidea</taxon>
        <taxon>Culicidae</taxon>
        <taxon>Culicinae</taxon>
        <taxon>Culicini</taxon>
        <taxon>Culex</taxon>
        <taxon>Culex</taxon>
    </lineage>
</organism>